<dbReference type="AlphaFoldDB" id="A0A9P6T0F8"/>
<feature type="region of interest" description="Disordered" evidence="1">
    <location>
        <begin position="169"/>
        <end position="232"/>
    </location>
</feature>
<keyword evidence="3" id="KW-1185">Reference proteome</keyword>
<feature type="compositionally biased region" description="Low complexity" evidence="1">
    <location>
        <begin position="204"/>
        <end position="218"/>
    </location>
</feature>
<sequence length="475" mass="53395">MIVVFKERVQIDGSVCGLTVNGTDKQNEDAVKSKASFLWTQGLRLLLWEFMEKNLEIATVFKELESVDPANYKQEPESNEQVVEQAYTKIFACFPEGWVTLEEVKTQYTKLREKISNQVKEEKKLAGAESMRLTSALMPFIRNAAPSANASSPTEGPASVPRFLDPKANETVASSSPKTGAYRPISPVLSPVSVATPNSREPQSRFPSASESESQSGYSRRDNEAAITDIRRVSGSVQRDYFHRNEYRPNSSPIDQQLQQQRKFPLAPAPASSGSAPIRRPIYSSPVSAPQYLRQFPPFPLPLPPSPISPQTPSTAVVPEPSTKTSRIEIGAMKRTNEDQDRMEYAQSRWPRGSAVPTYPSMAGATHQEIYESLLRSKGGSLKRIRVDNGLGITSVGDMADPIDYRYIERTPSSHTQQRQQMQTTLHHHARMQEPLDHTQFLHRERILRQHEDEVQIIERNQTNGYYGGTEYDEV</sequence>
<protein>
    <submittedName>
        <fullName evidence="2">Uncharacterized protein</fullName>
    </submittedName>
</protein>
<name>A0A9P6T0F8_9FUNG</name>
<comment type="caution">
    <text evidence="2">The sequence shown here is derived from an EMBL/GenBank/DDBJ whole genome shotgun (WGS) entry which is preliminary data.</text>
</comment>
<feature type="region of interest" description="Disordered" evidence="1">
    <location>
        <begin position="245"/>
        <end position="278"/>
    </location>
</feature>
<gene>
    <name evidence="2" type="ORF">BGZ80_009856</name>
</gene>
<reference evidence="2" key="1">
    <citation type="journal article" date="2020" name="Fungal Divers.">
        <title>Resolving the Mortierellaceae phylogeny through synthesis of multi-gene phylogenetics and phylogenomics.</title>
        <authorList>
            <person name="Vandepol N."/>
            <person name="Liber J."/>
            <person name="Desiro A."/>
            <person name="Na H."/>
            <person name="Kennedy M."/>
            <person name="Barry K."/>
            <person name="Grigoriev I.V."/>
            <person name="Miller A.N."/>
            <person name="O'Donnell K."/>
            <person name="Stajich J.E."/>
            <person name="Bonito G."/>
        </authorList>
    </citation>
    <scope>NUCLEOTIDE SEQUENCE</scope>
    <source>
        <strain evidence="2">NRRL 2769</strain>
    </source>
</reference>
<evidence type="ECO:0000256" key="1">
    <source>
        <dbReference type="SAM" id="MobiDB-lite"/>
    </source>
</evidence>
<evidence type="ECO:0000313" key="3">
    <source>
        <dbReference type="Proteomes" id="UP000703661"/>
    </source>
</evidence>
<dbReference type="Proteomes" id="UP000703661">
    <property type="component" value="Unassembled WGS sequence"/>
</dbReference>
<proteinExistence type="predicted"/>
<feature type="compositionally biased region" description="Low complexity" evidence="1">
    <location>
        <begin position="265"/>
        <end position="277"/>
    </location>
</feature>
<accession>A0A9P6T0F8</accession>
<evidence type="ECO:0000313" key="2">
    <source>
        <dbReference type="EMBL" id="KAG0015437.1"/>
    </source>
</evidence>
<organism evidence="2 3">
    <name type="scientific">Entomortierella chlamydospora</name>
    <dbReference type="NCBI Taxonomy" id="101097"/>
    <lineage>
        <taxon>Eukaryota</taxon>
        <taxon>Fungi</taxon>
        <taxon>Fungi incertae sedis</taxon>
        <taxon>Mucoromycota</taxon>
        <taxon>Mortierellomycotina</taxon>
        <taxon>Mortierellomycetes</taxon>
        <taxon>Mortierellales</taxon>
        <taxon>Mortierellaceae</taxon>
        <taxon>Entomortierella</taxon>
    </lineage>
</organism>
<feature type="compositionally biased region" description="Polar residues" evidence="1">
    <location>
        <begin position="248"/>
        <end position="262"/>
    </location>
</feature>
<feature type="compositionally biased region" description="Basic and acidic residues" evidence="1">
    <location>
        <begin position="219"/>
        <end position="232"/>
    </location>
</feature>
<dbReference type="EMBL" id="JAAAID010000629">
    <property type="protein sequence ID" value="KAG0015437.1"/>
    <property type="molecule type" value="Genomic_DNA"/>
</dbReference>